<accession>A0A2V3ZXX3</accession>
<sequence length="189" mass="22345">MPDLIEKIERVMRAFIPSATPYIDVEKKIKTWEEFSKENNGTLQIKRTGDNTFSRLIMEIPIKNYIIRFEESDINLLRVTCHLGIKDFRFYITFEDLIEKIIKSIYNQEIEIGDKEFDDRYLITTNNESKMKDILSDSNLKNLLLKNNISNFHLANGELFILADRHIDETEEFEIILEIFKSLISKVCQ</sequence>
<name>A0A2V3ZXX3_9BACT</name>
<protein>
    <submittedName>
        <fullName evidence="1">Uncharacterized protein</fullName>
    </submittedName>
</protein>
<dbReference type="OrthoDB" id="1117310at2"/>
<comment type="caution">
    <text evidence="1">The sequence shown here is derived from an EMBL/GenBank/DDBJ whole genome shotgun (WGS) entry which is preliminary data.</text>
</comment>
<dbReference type="Proteomes" id="UP000248079">
    <property type="component" value="Unassembled WGS sequence"/>
</dbReference>
<evidence type="ECO:0000313" key="2">
    <source>
        <dbReference type="Proteomes" id="UP000248079"/>
    </source>
</evidence>
<evidence type="ECO:0000313" key="1">
    <source>
        <dbReference type="EMBL" id="PXY01093.1"/>
    </source>
</evidence>
<dbReference type="AlphaFoldDB" id="A0A2V3ZXX3"/>
<keyword evidence="2" id="KW-1185">Reference proteome</keyword>
<proteinExistence type="predicted"/>
<gene>
    <name evidence="1" type="ORF">DF185_10605</name>
</gene>
<dbReference type="RefSeq" id="WP_110360724.1">
    <property type="nucleotide sequence ID" value="NZ_QFLI01000004.1"/>
</dbReference>
<dbReference type="EMBL" id="QFLI01000004">
    <property type="protein sequence ID" value="PXY01093.1"/>
    <property type="molecule type" value="Genomic_DNA"/>
</dbReference>
<reference evidence="1 2" key="1">
    <citation type="submission" date="2018-05" db="EMBL/GenBank/DDBJ databases">
        <title>Marinifilum breve JC075T sp. nov., a marine bacterium isolated from Yongle Blue Hole in the South China Sea.</title>
        <authorList>
            <person name="Fu T."/>
        </authorList>
    </citation>
    <scope>NUCLEOTIDE SEQUENCE [LARGE SCALE GENOMIC DNA]</scope>
    <source>
        <strain evidence="1 2">JC075</strain>
    </source>
</reference>
<organism evidence="1 2">
    <name type="scientific">Marinifilum breve</name>
    <dbReference type="NCBI Taxonomy" id="2184082"/>
    <lineage>
        <taxon>Bacteria</taxon>
        <taxon>Pseudomonadati</taxon>
        <taxon>Bacteroidota</taxon>
        <taxon>Bacteroidia</taxon>
        <taxon>Marinilabiliales</taxon>
        <taxon>Marinifilaceae</taxon>
    </lineage>
</organism>